<feature type="binding site" evidence="4">
    <location>
        <position position="232"/>
    </location>
    <ligand>
        <name>FAD</name>
        <dbReference type="ChEBI" id="CHEBI:57692"/>
    </ligand>
</feature>
<dbReference type="GO" id="GO:0016491">
    <property type="term" value="F:oxidoreductase activity"/>
    <property type="evidence" value="ECO:0007669"/>
    <property type="project" value="UniProtKB-KW"/>
</dbReference>
<protein>
    <submittedName>
        <fullName evidence="6">FAD-dependent oxidoreductase</fullName>
    </submittedName>
</protein>
<dbReference type="Pfam" id="PF01593">
    <property type="entry name" value="Amino_oxidase"/>
    <property type="match status" value="1"/>
</dbReference>
<dbReference type="SUPFAM" id="SSF54373">
    <property type="entry name" value="FAD-linked reductases, C-terminal domain"/>
    <property type="match status" value="1"/>
</dbReference>
<reference evidence="6 7" key="1">
    <citation type="submission" date="2018-11" db="EMBL/GenBank/DDBJ databases">
        <title>Genomes From Bacteria Associated with the Canine Oral Cavity: a Test Case for Automated Genome-Based Taxonomic Assignment.</title>
        <authorList>
            <person name="Coil D.A."/>
            <person name="Jospin G."/>
            <person name="Darling A.E."/>
            <person name="Wallis C."/>
            <person name="Davis I.J."/>
            <person name="Harris S."/>
            <person name="Eisen J.A."/>
            <person name="Holcombe L.J."/>
            <person name="O'Flynn C."/>
        </authorList>
    </citation>
    <scope>NUCLEOTIDE SEQUENCE [LARGE SCALE GENOMIC DNA]</scope>
    <source>
        <strain evidence="6 7">OH887_COT-365</strain>
    </source>
</reference>
<organism evidence="6 7">
    <name type="scientific">Arachnia propionica</name>
    <dbReference type="NCBI Taxonomy" id="1750"/>
    <lineage>
        <taxon>Bacteria</taxon>
        <taxon>Bacillati</taxon>
        <taxon>Actinomycetota</taxon>
        <taxon>Actinomycetes</taxon>
        <taxon>Propionibacteriales</taxon>
        <taxon>Propionibacteriaceae</taxon>
        <taxon>Arachnia</taxon>
    </lineage>
</organism>
<name>A0A3P1T5G7_9ACTN</name>
<feature type="binding site" evidence="4">
    <location>
        <position position="337"/>
    </location>
    <ligand>
        <name>substrate</name>
    </ligand>
</feature>
<feature type="binding site" evidence="4">
    <location>
        <position position="420"/>
    </location>
    <ligand>
        <name>FAD</name>
        <dbReference type="ChEBI" id="CHEBI:57692"/>
    </ligand>
</feature>
<dbReference type="PRINTS" id="PR00757">
    <property type="entry name" value="AMINEOXDASEF"/>
</dbReference>
<gene>
    <name evidence="6" type="ORF">EII34_09760</name>
</gene>
<dbReference type="PANTHER" id="PTHR43563:SF1">
    <property type="entry name" value="AMINE OXIDASE [FLAVIN-CONTAINING] B"/>
    <property type="match status" value="1"/>
</dbReference>
<dbReference type="OrthoDB" id="337830at2"/>
<evidence type="ECO:0000256" key="3">
    <source>
        <dbReference type="ARBA" id="ARBA00023002"/>
    </source>
</evidence>
<dbReference type="Gene3D" id="1.10.405.10">
    <property type="entry name" value="Guanine Nucleotide Dissociation Inhibitor, domain 1"/>
    <property type="match status" value="1"/>
</dbReference>
<comment type="similarity">
    <text evidence="2">Belongs to the flavin monoamine oxidase family.</text>
</comment>
<sequence length="448" mass="48109">MLDCAIIGAGLAGLVAARDLRHRGLDVVVLEARDRVGGRVENATLTDDTYVELGGQWIGAGHDALLDLVDRYGLKTIGLPTEGNLLVRVHGRVMAVPTRADGKELTPFEVADLSQGLLRLRRLAKRLAADPAWVEANEAWLQQDLRRWVRTNLRTGGAQERFEEVYAAAYGPMAEAETLVEGLRQVNSGPDLESMLATNGGLNQQRVDGGVAALCEAIAAELGDVVRLGQPVVKVSHQDEAELTLASGETVTARRVISTLPPRLAVALEHDPALPSWRAEAAEKVAAGNVIKAFLIYDRPFWRDKGLSGQSSSDEGAVRVTFDTTRQDSERGHLLGFFEGVEAGSLATRGVADRRQAFIDSAISAFGPEGAEAIEYVERDWTAEEYTGGCHGAHFAPGIWTSNGPVLAAPEGCLHWAGAEYAVRFNGYMEGAVRSGEEVAAAVARELI</sequence>
<dbReference type="InterPro" id="IPR001613">
    <property type="entry name" value="Flavin_amine_oxidase"/>
</dbReference>
<evidence type="ECO:0000256" key="2">
    <source>
        <dbReference type="ARBA" id="ARBA00005995"/>
    </source>
</evidence>
<comment type="caution">
    <text evidence="6">The sequence shown here is derived from an EMBL/GenBank/DDBJ whole genome shotgun (WGS) entry which is preliminary data.</text>
</comment>
<evidence type="ECO:0000256" key="4">
    <source>
        <dbReference type="PIRSR" id="PIRSR601613-1"/>
    </source>
</evidence>
<keyword evidence="3" id="KW-0560">Oxidoreductase</keyword>
<accession>A0A3P1T5G7</accession>
<dbReference type="InterPro" id="IPR002937">
    <property type="entry name" value="Amino_oxidase"/>
</dbReference>
<dbReference type="Gene3D" id="3.90.660.10">
    <property type="match status" value="1"/>
</dbReference>
<dbReference type="Gene3D" id="3.50.50.60">
    <property type="entry name" value="FAD/NAD(P)-binding domain"/>
    <property type="match status" value="1"/>
</dbReference>
<dbReference type="InterPro" id="IPR036188">
    <property type="entry name" value="FAD/NAD-bd_sf"/>
</dbReference>
<dbReference type="PANTHER" id="PTHR43563">
    <property type="entry name" value="AMINE OXIDASE"/>
    <property type="match status" value="1"/>
</dbReference>
<dbReference type="Proteomes" id="UP000280819">
    <property type="component" value="Unassembled WGS sequence"/>
</dbReference>
<dbReference type="AlphaFoldDB" id="A0A3P1T5G7"/>
<evidence type="ECO:0000256" key="1">
    <source>
        <dbReference type="ARBA" id="ARBA00001974"/>
    </source>
</evidence>
<dbReference type="InterPro" id="IPR050703">
    <property type="entry name" value="Flavin_MAO"/>
</dbReference>
<dbReference type="SUPFAM" id="SSF51905">
    <property type="entry name" value="FAD/NAD(P)-binding domain"/>
    <property type="match status" value="1"/>
</dbReference>
<evidence type="ECO:0000313" key="7">
    <source>
        <dbReference type="Proteomes" id="UP000280819"/>
    </source>
</evidence>
<dbReference type="EMBL" id="RQZG01000010">
    <property type="protein sequence ID" value="RRD04619.1"/>
    <property type="molecule type" value="Genomic_DNA"/>
</dbReference>
<evidence type="ECO:0000313" key="6">
    <source>
        <dbReference type="EMBL" id="RRD04619.1"/>
    </source>
</evidence>
<evidence type="ECO:0000259" key="5">
    <source>
        <dbReference type="Pfam" id="PF01593"/>
    </source>
</evidence>
<feature type="domain" description="Amine oxidase" evidence="5">
    <location>
        <begin position="11"/>
        <end position="443"/>
    </location>
</feature>
<proteinExistence type="inferred from homology"/>
<comment type="cofactor">
    <cofactor evidence="1">
        <name>FAD</name>
        <dbReference type="ChEBI" id="CHEBI:57692"/>
    </cofactor>
</comment>
<dbReference type="RefSeq" id="WP_124845008.1">
    <property type="nucleotide sequence ID" value="NZ_RQZG01000010.1"/>
</dbReference>
<feature type="binding site" evidence="4">
    <location>
        <begin position="31"/>
        <end position="32"/>
    </location>
    <ligand>
        <name>FAD</name>
        <dbReference type="ChEBI" id="CHEBI:57692"/>
    </ligand>
</feature>